<reference evidence="2 3" key="1">
    <citation type="journal article" date="2013" name="Curr. Biol.">
        <title>The Genome of the Foraminiferan Reticulomyxa filosa.</title>
        <authorList>
            <person name="Glockner G."/>
            <person name="Hulsmann N."/>
            <person name="Schleicher M."/>
            <person name="Noegel A.A."/>
            <person name="Eichinger L."/>
            <person name="Gallinger C."/>
            <person name="Pawlowski J."/>
            <person name="Sierra R."/>
            <person name="Euteneuer U."/>
            <person name="Pillet L."/>
            <person name="Moustafa A."/>
            <person name="Platzer M."/>
            <person name="Groth M."/>
            <person name="Szafranski K."/>
            <person name="Schliwa M."/>
        </authorList>
    </citation>
    <scope>NUCLEOTIDE SEQUENCE [LARGE SCALE GENOMIC DNA]</scope>
</reference>
<dbReference type="EMBL" id="ASPP01050526">
    <property type="protein sequence ID" value="ETN97195.1"/>
    <property type="molecule type" value="Genomic_DNA"/>
</dbReference>
<protein>
    <submittedName>
        <fullName evidence="2">Uncharacterized protein</fullName>
    </submittedName>
</protein>
<feature type="region of interest" description="Disordered" evidence="1">
    <location>
        <begin position="1"/>
        <end position="60"/>
    </location>
</feature>
<gene>
    <name evidence="2" type="ORF">RFI_40336</name>
</gene>
<comment type="caution">
    <text evidence="2">The sequence shown here is derived from an EMBL/GenBank/DDBJ whole genome shotgun (WGS) entry which is preliminary data.</text>
</comment>
<evidence type="ECO:0000256" key="1">
    <source>
        <dbReference type="SAM" id="MobiDB-lite"/>
    </source>
</evidence>
<keyword evidence="3" id="KW-1185">Reference proteome</keyword>
<sequence length="116" mass="13498">QYLKKEHPSNNNNNTNNNSNNNNNNNNNYNSNSNNDNSNNNSNNSTNNPNGHNYHYHRHGYGLTTDHYLDYHRQLPSDRQDIYWTEDYSLASANGVTDDGFYLKRRVTLKTLKTDS</sequence>
<feature type="non-terminal residue" evidence="2">
    <location>
        <position position="1"/>
    </location>
</feature>
<name>X6L7A6_RETFI</name>
<dbReference type="AlphaFoldDB" id="X6L7A6"/>
<feature type="compositionally biased region" description="Low complexity" evidence="1">
    <location>
        <begin position="9"/>
        <end position="53"/>
    </location>
</feature>
<accession>X6L7A6</accession>
<evidence type="ECO:0000313" key="2">
    <source>
        <dbReference type="EMBL" id="ETN97195.1"/>
    </source>
</evidence>
<dbReference type="Proteomes" id="UP000023152">
    <property type="component" value="Unassembled WGS sequence"/>
</dbReference>
<proteinExistence type="predicted"/>
<feature type="non-terminal residue" evidence="2">
    <location>
        <position position="116"/>
    </location>
</feature>
<evidence type="ECO:0000313" key="3">
    <source>
        <dbReference type="Proteomes" id="UP000023152"/>
    </source>
</evidence>
<organism evidence="2 3">
    <name type="scientific">Reticulomyxa filosa</name>
    <dbReference type="NCBI Taxonomy" id="46433"/>
    <lineage>
        <taxon>Eukaryota</taxon>
        <taxon>Sar</taxon>
        <taxon>Rhizaria</taxon>
        <taxon>Retaria</taxon>
        <taxon>Foraminifera</taxon>
        <taxon>Monothalamids</taxon>
        <taxon>Reticulomyxidae</taxon>
        <taxon>Reticulomyxa</taxon>
    </lineage>
</organism>